<evidence type="ECO:0000313" key="3">
    <source>
        <dbReference type="Proteomes" id="UP001307849"/>
    </source>
</evidence>
<dbReference type="InterPro" id="IPR000719">
    <property type="entry name" value="Prot_kinase_dom"/>
</dbReference>
<dbReference type="GO" id="GO:0004672">
    <property type="term" value="F:protein kinase activity"/>
    <property type="evidence" value="ECO:0007669"/>
    <property type="project" value="InterPro"/>
</dbReference>
<proteinExistence type="predicted"/>
<organism evidence="2 3">
    <name type="scientific">Arthrobotrys conoides</name>
    <dbReference type="NCBI Taxonomy" id="74498"/>
    <lineage>
        <taxon>Eukaryota</taxon>
        <taxon>Fungi</taxon>
        <taxon>Dikarya</taxon>
        <taxon>Ascomycota</taxon>
        <taxon>Pezizomycotina</taxon>
        <taxon>Orbiliomycetes</taxon>
        <taxon>Orbiliales</taxon>
        <taxon>Orbiliaceae</taxon>
        <taxon>Arthrobotrys</taxon>
    </lineage>
</organism>
<comment type="caution">
    <text evidence="2">The sequence shown here is derived from an EMBL/GenBank/DDBJ whole genome shotgun (WGS) entry which is preliminary data.</text>
</comment>
<dbReference type="SUPFAM" id="SSF56112">
    <property type="entry name" value="Protein kinase-like (PK-like)"/>
    <property type="match status" value="1"/>
</dbReference>
<feature type="domain" description="Protein kinase" evidence="1">
    <location>
        <begin position="124"/>
        <end position="195"/>
    </location>
</feature>
<keyword evidence="3" id="KW-1185">Reference proteome</keyword>
<reference evidence="2 3" key="1">
    <citation type="submission" date="2019-10" db="EMBL/GenBank/DDBJ databases">
        <authorList>
            <person name="Palmer J.M."/>
        </authorList>
    </citation>
    <scope>NUCLEOTIDE SEQUENCE [LARGE SCALE GENOMIC DNA]</scope>
    <source>
        <strain evidence="2 3">TWF506</strain>
    </source>
</reference>
<dbReference type="AlphaFoldDB" id="A0AAN8RRK4"/>
<dbReference type="Gene3D" id="3.30.200.20">
    <property type="entry name" value="Phosphorylase Kinase, domain 1"/>
    <property type="match status" value="1"/>
</dbReference>
<dbReference type="PROSITE" id="PS50011">
    <property type="entry name" value="PROTEIN_KINASE_DOM"/>
    <property type="match status" value="1"/>
</dbReference>
<evidence type="ECO:0000259" key="1">
    <source>
        <dbReference type="PROSITE" id="PS50011"/>
    </source>
</evidence>
<accession>A0AAN8RRK4</accession>
<protein>
    <recommendedName>
        <fullName evidence="1">Protein kinase domain-containing protein</fullName>
    </recommendedName>
</protein>
<dbReference type="EMBL" id="JAVHJM010000006">
    <property type="protein sequence ID" value="KAK6513283.1"/>
    <property type="molecule type" value="Genomic_DNA"/>
</dbReference>
<name>A0AAN8RRK4_9PEZI</name>
<dbReference type="Proteomes" id="UP001307849">
    <property type="component" value="Unassembled WGS sequence"/>
</dbReference>
<dbReference type="InterPro" id="IPR011009">
    <property type="entry name" value="Kinase-like_dom_sf"/>
</dbReference>
<gene>
    <name evidence="2" type="ORF">TWF506_009442</name>
</gene>
<dbReference type="GO" id="GO:0005524">
    <property type="term" value="F:ATP binding"/>
    <property type="evidence" value="ECO:0007669"/>
    <property type="project" value="InterPro"/>
</dbReference>
<sequence length="195" mass="21754">MDTERFIMASHKHNLKNFIRHGTQARNPGPAPPTTADTNAHAHAVTDSAYDHQYEQYGKKHGNITIGAAQADLFAHAEYQAAQKEQAMQQLMEIQEQNSAVAHIAAEEPESGGKLFRCPSLERWILVEKMGNGAFGNVYRATDSLGELEEVAIKVVRKNELISNQRFDVFPHHVLIQGQRTAQLRAYDLSLSHAV</sequence>
<evidence type="ECO:0000313" key="2">
    <source>
        <dbReference type="EMBL" id="KAK6513283.1"/>
    </source>
</evidence>